<organism evidence="5 6">
    <name type="scientific">Acorus calamus</name>
    <name type="common">Sweet flag</name>
    <dbReference type="NCBI Taxonomy" id="4465"/>
    <lineage>
        <taxon>Eukaryota</taxon>
        <taxon>Viridiplantae</taxon>
        <taxon>Streptophyta</taxon>
        <taxon>Embryophyta</taxon>
        <taxon>Tracheophyta</taxon>
        <taxon>Spermatophyta</taxon>
        <taxon>Magnoliopsida</taxon>
        <taxon>Liliopsida</taxon>
        <taxon>Acoraceae</taxon>
        <taxon>Acorus</taxon>
    </lineage>
</organism>
<proteinExistence type="predicted"/>
<dbReference type="InterPro" id="IPR009057">
    <property type="entry name" value="Homeodomain-like_sf"/>
</dbReference>
<dbReference type="Proteomes" id="UP001180020">
    <property type="component" value="Unassembled WGS sequence"/>
</dbReference>
<dbReference type="GO" id="GO:0001156">
    <property type="term" value="F:TFIIIC-class transcription factor complex binding"/>
    <property type="evidence" value="ECO:0007669"/>
    <property type="project" value="TreeGrafter"/>
</dbReference>
<keyword evidence="6" id="KW-1185">Reference proteome</keyword>
<feature type="region of interest" description="Disordered" evidence="2">
    <location>
        <begin position="478"/>
        <end position="625"/>
    </location>
</feature>
<gene>
    <name evidence="5" type="ORF">QJS10_CPB12g00055</name>
</gene>
<evidence type="ECO:0000313" key="5">
    <source>
        <dbReference type="EMBL" id="KAK1302517.1"/>
    </source>
</evidence>
<feature type="compositionally biased region" description="Basic residues" evidence="2">
    <location>
        <begin position="54"/>
        <end position="66"/>
    </location>
</feature>
<dbReference type="InterPro" id="IPR017884">
    <property type="entry name" value="SANT_dom"/>
</dbReference>
<feature type="compositionally biased region" description="Basic and acidic residues" evidence="2">
    <location>
        <begin position="785"/>
        <end position="794"/>
    </location>
</feature>
<dbReference type="GO" id="GO:0070898">
    <property type="term" value="P:RNA polymerase III preinitiation complex assembly"/>
    <property type="evidence" value="ECO:0007669"/>
    <property type="project" value="TreeGrafter"/>
</dbReference>
<sequence length="856" mass="94997">MLKFSISCWGKLPLLYSHTRERKLSVLSVGTMASDLDSLDDLLLSSESAVTRPKVSKFRPKLRPKSAKPPEAPKPLANADSSVVKPFDSSNSGDLVIDEATMTQQKALTEPLKSTEDSQQESVQVDDRTKGRGSEMMASDLDSLNDSILPSLSTEPTVGKFQSKFCPKSAKPSEASTPLVNAVAFVVKPCNSLNSGALVVDGVRSTQGASTGSLKSAEAPLQETVQEDETLDGKVVGTRLSRLGSLDDICFLPATMDSEPSLQPHRVGDHINLTEAPCSASETNKIHESVQIDQETEGHASDISNLESMDIFLSSAATVERTVGEVQQEKYAEGEYAPQVTPPVCASTDVFCGSPQINMYSEFHAIQDTETHPQSDGMKGNKVHVDSGNSGSEAMEESYRLDPLDAGFFSTENEHFEDHDATFQFDSLPDSSVTWPGDSAFVHSSSREPLTQEQADFVQDPNLKDANIPGRYEDYIATPEISGKNNDGDGKSKFSTVNEDMDVDPPNEVHVAGFGEDFGNSKTRQLRKRTTTHRRVNEPENGAYRDAEVEDEESSGSLFDGGDNNDDDDGYIVEEMPKQKRAPKKSKMPAAENEKPTQRRRRSSKASDAGVEETQKKRFPHSTRRTRRQVDKFLLETPEDEIDTGKLMIRDLIMLGEAREKMSIKEAASIKKAFANMSGSANGDNDEMNPTDEPVVRKLNYHTYMNRTRSERWSKAETELFYQAVRQFGTDFAMIQQLFPNRTRNQVKLKFKKEDRQHPLQLADALSNRSKDHSHFQFVIERLKAQTEQNKDPESPSLSIPVNKEDDNYIGEADPQSNENVGEESSYQNDGQEEVNANEEVFDWGDNIDWSQYDAS</sequence>
<dbReference type="SMART" id="SM00717">
    <property type="entry name" value="SANT"/>
    <property type="match status" value="1"/>
</dbReference>
<feature type="region of interest" description="Disordered" evidence="2">
    <location>
        <begin position="107"/>
        <end position="133"/>
    </location>
</feature>
<dbReference type="PROSITE" id="PS51294">
    <property type="entry name" value="HTH_MYB"/>
    <property type="match status" value="1"/>
</dbReference>
<accession>A0AAV9DMT6</accession>
<comment type="caution">
    <text evidence="5">The sequence shown here is derived from an EMBL/GenBank/DDBJ whole genome shotgun (WGS) entry which is preliminary data.</text>
</comment>
<dbReference type="InterPro" id="IPR001005">
    <property type="entry name" value="SANT/Myb"/>
</dbReference>
<reference evidence="5" key="1">
    <citation type="journal article" date="2023" name="Nat. Commun.">
        <title>Diploid and tetraploid genomes of Acorus and the evolution of monocots.</title>
        <authorList>
            <person name="Ma L."/>
            <person name="Liu K.W."/>
            <person name="Li Z."/>
            <person name="Hsiao Y.Y."/>
            <person name="Qi Y."/>
            <person name="Fu T."/>
            <person name="Tang G.D."/>
            <person name="Zhang D."/>
            <person name="Sun W.H."/>
            <person name="Liu D.K."/>
            <person name="Li Y."/>
            <person name="Chen G.Z."/>
            <person name="Liu X.D."/>
            <person name="Liao X.Y."/>
            <person name="Jiang Y.T."/>
            <person name="Yu X."/>
            <person name="Hao Y."/>
            <person name="Huang J."/>
            <person name="Zhao X.W."/>
            <person name="Ke S."/>
            <person name="Chen Y.Y."/>
            <person name="Wu W.L."/>
            <person name="Hsu J.L."/>
            <person name="Lin Y.F."/>
            <person name="Huang M.D."/>
            <person name="Li C.Y."/>
            <person name="Huang L."/>
            <person name="Wang Z.W."/>
            <person name="Zhao X."/>
            <person name="Zhong W.Y."/>
            <person name="Peng D.H."/>
            <person name="Ahmad S."/>
            <person name="Lan S."/>
            <person name="Zhang J.S."/>
            <person name="Tsai W.C."/>
            <person name="Van de Peer Y."/>
            <person name="Liu Z.J."/>
        </authorList>
    </citation>
    <scope>NUCLEOTIDE SEQUENCE</scope>
    <source>
        <strain evidence="5">CP</strain>
    </source>
</reference>
<dbReference type="InterPro" id="IPR017930">
    <property type="entry name" value="Myb_dom"/>
</dbReference>
<dbReference type="PROSITE" id="PS51293">
    <property type="entry name" value="SANT"/>
    <property type="match status" value="1"/>
</dbReference>
<feature type="compositionally biased region" description="Basic residues" evidence="2">
    <location>
        <begin position="524"/>
        <end position="534"/>
    </location>
</feature>
<keyword evidence="1" id="KW-0238">DNA-binding</keyword>
<feature type="compositionally biased region" description="Basic and acidic residues" evidence="2">
    <location>
        <begin position="535"/>
        <end position="547"/>
    </location>
</feature>
<reference evidence="5" key="2">
    <citation type="submission" date="2023-06" db="EMBL/GenBank/DDBJ databases">
        <authorList>
            <person name="Ma L."/>
            <person name="Liu K.-W."/>
            <person name="Li Z."/>
            <person name="Hsiao Y.-Y."/>
            <person name="Qi Y."/>
            <person name="Fu T."/>
            <person name="Tang G."/>
            <person name="Zhang D."/>
            <person name="Sun W.-H."/>
            <person name="Liu D.-K."/>
            <person name="Li Y."/>
            <person name="Chen G.-Z."/>
            <person name="Liu X.-D."/>
            <person name="Liao X.-Y."/>
            <person name="Jiang Y.-T."/>
            <person name="Yu X."/>
            <person name="Hao Y."/>
            <person name="Huang J."/>
            <person name="Zhao X.-W."/>
            <person name="Ke S."/>
            <person name="Chen Y.-Y."/>
            <person name="Wu W.-L."/>
            <person name="Hsu J.-L."/>
            <person name="Lin Y.-F."/>
            <person name="Huang M.-D."/>
            <person name="Li C.-Y."/>
            <person name="Huang L."/>
            <person name="Wang Z.-W."/>
            <person name="Zhao X."/>
            <person name="Zhong W.-Y."/>
            <person name="Peng D.-H."/>
            <person name="Ahmad S."/>
            <person name="Lan S."/>
            <person name="Zhang J.-S."/>
            <person name="Tsai W.-C."/>
            <person name="Van De Peer Y."/>
            <person name="Liu Z.-J."/>
        </authorList>
    </citation>
    <scope>NUCLEOTIDE SEQUENCE</scope>
    <source>
        <strain evidence="5">CP</strain>
        <tissue evidence="5">Leaves</tissue>
    </source>
</reference>
<feature type="domain" description="HTH myb-type" evidence="4">
    <location>
        <begin position="705"/>
        <end position="758"/>
    </location>
</feature>
<feature type="compositionally biased region" description="Acidic residues" evidence="2">
    <location>
        <begin position="831"/>
        <end position="843"/>
    </location>
</feature>
<dbReference type="InterPro" id="IPR039467">
    <property type="entry name" value="TFIIIB_B''_Myb"/>
</dbReference>
<dbReference type="Gene3D" id="1.20.58.1880">
    <property type="match status" value="1"/>
</dbReference>
<dbReference type="SUPFAM" id="SSF46689">
    <property type="entry name" value="Homeodomain-like"/>
    <property type="match status" value="1"/>
</dbReference>
<evidence type="ECO:0000256" key="2">
    <source>
        <dbReference type="SAM" id="MobiDB-lite"/>
    </source>
</evidence>
<dbReference type="Pfam" id="PF15963">
    <property type="entry name" value="Myb_DNA-bind_7"/>
    <property type="match status" value="1"/>
</dbReference>
<dbReference type="EMBL" id="JAUJYO010000012">
    <property type="protein sequence ID" value="KAK1302517.1"/>
    <property type="molecule type" value="Genomic_DNA"/>
</dbReference>
<evidence type="ECO:0000313" key="6">
    <source>
        <dbReference type="Proteomes" id="UP001180020"/>
    </source>
</evidence>
<dbReference type="PANTHER" id="PTHR22929">
    <property type="entry name" value="RNA POLYMERASE III TRANSCRIPTION INITIATION FACTOR B"/>
    <property type="match status" value="1"/>
</dbReference>
<feature type="compositionally biased region" description="Acidic residues" evidence="2">
    <location>
        <begin position="563"/>
        <end position="572"/>
    </location>
</feature>
<dbReference type="GO" id="GO:0003677">
    <property type="term" value="F:DNA binding"/>
    <property type="evidence" value="ECO:0007669"/>
    <property type="project" value="UniProtKB-KW"/>
</dbReference>
<name>A0AAV9DMT6_ACOCL</name>
<protein>
    <submittedName>
        <fullName evidence="5">Uncharacterized protein</fullName>
    </submittedName>
</protein>
<dbReference type="GO" id="GO:0000126">
    <property type="term" value="C:transcription factor TFIIIB complex"/>
    <property type="evidence" value="ECO:0007669"/>
    <property type="project" value="TreeGrafter"/>
</dbReference>
<feature type="compositionally biased region" description="Polar residues" evidence="2">
    <location>
        <begin position="815"/>
        <end position="830"/>
    </location>
</feature>
<evidence type="ECO:0000256" key="1">
    <source>
        <dbReference type="ARBA" id="ARBA00023125"/>
    </source>
</evidence>
<feature type="domain" description="SANT" evidence="3">
    <location>
        <begin position="708"/>
        <end position="759"/>
    </location>
</feature>
<dbReference type="CDD" id="cd00167">
    <property type="entry name" value="SANT"/>
    <property type="match status" value="1"/>
</dbReference>
<feature type="region of interest" description="Disordered" evidence="2">
    <location>
        <begin position="53"/>
        <end position="95"/>
    </location>
</feature>
<dbReference type="PANTHER" id="PTHR22929:SF0">
    <property type="entry name" value="TRANSCRIPTION FACTOR TFIIIB COMPONENT B'' HOMOLOG"/>
    <property type="match status" value="1"/>
</dbReference>
<dbReference type="AlphaFoldDB" id="A0AAV9DMT6"/>
<evidence type="ECO:0000259" key="3">
    <source>
        <dbReference type="PROSITE" id="PS51293"/>
    </source>
</evidence>
<feature type="region of interest" description="Disordered" evidence="2">
    <location>
        <begin position="785"/>
        <end position="856"/>
    </location>
</feature>
<evidence type="ECO:0000259" key="4">
    <source>
        <dbReference type="PROSITE" id="PS51294"/>
    </source>
</evidence>